<feature type="domain" description="Peptide chain release factor" evidence="2">
    <location>
        <begin position="11"/>
        <end position="124"/>
    </location>
</feature>
<dbReference type="PANTHER" id="PTHR43804:SF7">
    <property type="entry name" value="LD18447P"/>
    <property type="match status" value="1"/>
</dbReference>
<gene>
    <name evidence="3" type="ORF">CEN92_440</name>
</gene>
<dbReference type="InterPro" id="IPR005139">
    <property type="entry name" value="PCRF"/>
</dbReference>
<dbReference type="InterPro" id="IPR050057">
    <property type="entry name" value="Prokaryotic/Mito_RF"/>
</dbReference>
<evidence type="ECO:0000256" key="1">
    <source>
        <dbReference type="ARBA" id="ARBA00022481"/>
    </source>
</evidence>
<dbReference type="AlphaFoldDB" id="A0A554LCJ7"/>
<protein>
    <submittedName>
        <fullName evidence="3">Peptide chain release factor 1</fullName>
    </submittedName>
</protein>
<dbReference type="SUPFAM" id="SSF75620">
    <property type="entry name" value="Release factor"/>
    <property type="match status" value="1"/>
</dbReference>
<reference evidence="3 4" key="1">
    <citation type="submission" date="2017-07" db="EMBL/GenBank/DDBJ databases">
        <title>Mechanisms for carbon and nitrogen cycling indicate functional differentiation within the Candidate Phyla Radiation.</title>
        <authorList>
            <person name="Danczak R.E."/>
            <person name="Johnston M.D."/>
            <person name="Kenah C."/>
            <person name="Slattery M."/>
            <person name="Wrighton K.C."/>
            <person name="Wilkins M.J."/>
        </authorList>
    </citation>
    <scope>NUCLEOTIDE SEQUENCE [LARGE SCALE GENOMIC DNA]</scope>
    <source>
        <strain evidence="3">Licking1014_96</strain>
    </source>
</reference>
<evidence type="ECO:0000259" key="2">
    <source>
        <dbReference type="Pfam" id="PF03462"/>
    </source>
</evidence>
<dbReference type="Gene3D" id="6.10.140.1950">
    <property type="match status" value="1"/>
</dbReference>
<dbReference type="Pfam" id="PF03462">
    <property type="entry name" value="PCRF"/>
    <property type="match status" value="1"/>
</dbReference>
<organism evidence="3 4">
    <name type="scientific">Candidatus Berkelbacteria bacterium Licking1014_96</name>
    <dbReference type="NCBI Taxonomy" id="2017149"/>
    <lineage>
        <taxon>Bacteria</taxon>
        <taxon>Candidatus Berkelbacteria</taxon>
    </lineage>
</organism>
<comment type="caution">
    <text evidence="3">The sequence shown here is derived from an EMBL/GenBank/DDBJ whole genome shotgun (WGS) entry which is preliminary data.</text>
</comment>
<name>A0A554LCJ7_9BACT</name>
<evidence type="ECO:0000313" key="4">
    <source>
        <dbReference type="Proteomes" id="UP000318296"/>
    </source>
</evidence>
<keyword evidence="1" id="KW-0488">Methylation</keyword>
<dbReference type="EMBL" id="VMGH01000074">
    <property type="protein sequence ID" value="TSC90620.1"/>
    <property type="molecule type" value="Genomic_DNA"/>
</dbReference>
<evidence type="ECO:0000313" key="3">
    <source>
        <dbReference type="EMBL" id="TSC90620.1"/>
    </source>
</evidence>
<feature type="non-terminal residue" evidence="3">
    <location>
        <position position="124"/>
    </location>
</feature>
<sequence length="124" mass="13902">MNIDKIKKETEERIREIDKKLGQSEIISDPRKMGMLGKESTRLKELLSKIEKYKRLENDIIGAKGLIDAGDDDIKKMAHEELVNLEAEKEVVETEIRSASIPPDPSDEKNAIIEIRAGTGGDEA</sequence>
<dbReference type="PANTHER" id="PTHR43804">
    <property type="entry name" value="LD18447P"/>
    <property type="match status" value="1"/>
</dbReference>
<dbReference type="InterPro" id="IPR045853">
    <property type="entry name" value="Pep_chain_release_fac_I_sf"/>
</dbReference>
<accession>A0A554LCJ7</accession>
<dbReference type="GO" id="GO:0006415">
    <property type="term" value="P:translational termination"/>
    <property type="evidence" value="ECO:0007669"/>
    <property type="project" value="InterPro"/>
</dbReference>
<proteinExistence type="predicted"/>
<dbReference type="Proteomes" id="UP000318296">
    <property type="component" value="Unassembled WGS sequence"/>
</dbReference>